<organism evidence="1 2">
    <name type="scientific">Leucocoprinus leucothites</name>
    <dbReference type="NCBI Taxonomy" id="201217"/>
    <lineage>
        <taxon>Eukaryota</taxon>
        <taxon>Fungi</taxon>
        <taxon>Dikarya</taxon>
        <taxon>Basidiomycota</taxon>
        <taxon>Agaricomycotina</taxon>
        <taxon>Agaricomycetes</taxon>
        <taxon>Agaricomycetidae</taxon>
        <taxon>Agaricales</taxon>
        <taxon>Agaricineae</taxon>
        <taxon>Agaricaceae</taxon>
        <taxon>Leucocoprinus</taxon>
    </lineage>
</organism>
<name>A0A8H5FQ88_9AGAR</name>
<comment type="caution">
    <text evidence="1">The sequence shown here is derived from an EMBL/GenBank/DDBJ whole genome shotgun (WGS) entry which is preliminary data.</text>
</comment>
<evidence type="ECO:0000313" key="2">
    <source>
        <dbReference type="Proteomes" id="UP000559027"/>
    </source>
</evidence>
<sequence length="134" mass="14155">MEKNALLTLRFKVGAFDVERLSSLLRPSIAPPASKVERLPSLPLSPILRPAFGAPATDVGALSLLPLPPILLTQPITTAPSPEIPGARSRGLSSKASMALRRSSRELSSQLSLIQTLLGQCFWDVAAEGTETGA</sequence>
<evidence type="ECO:0000313" key="1">
    <source>
        <dbReference type="EMBL" id="KAF5344847.1"/>
    </source>
</evidence>
<gene>
    <name evidence="1" type="ORF">D9756_011188</name>
</gene>
<accession>A0A8H5FQ88</accession>
<dbReference type="Proteomes" id="UP000559027">
    <property type="component" value="Unassembled WGS sequence"/>
</dbReference>
<reference evidence="1 2" key="1">
    <citation type="journal article" date="2020" name="ISME J.">
        <title>Uncovering the hidden diversity of litter-decomposition mechanisms in mushroom-forming fungi.</title>
        <authorList>
            <person name="Floudas D."/>
            <person name="Bentzer J."/>
            <person name="Ahren D."/>
            <person name="Johansson T."/>
            <person name="Persson P."/>
            <person name="Tunlid A."/>
        </authorList>
    </citation>
    <scope>NUCLEOTIDE SEQUENCE [LARGE SCALE GENOMIC DNA]</scope>
    <source>
        <strain evidence="1 2">CBS 146.42</strain>
    </source>
</reference>
<dbReference type="AlphaFoldDB" id="A0A8H5FQ88"/>
<dbReference type="EMBL" id="JAACJO010000055">
    <property type="protein sequence ID" value="KAF5344847.1"/>
    <property type="molecule type" value="Genomic_DNA"/>
</dbReference>
<protein>
    <submittedName>
        <fullName evidence="1">Uncharacterized protein</fullName>
    </submittedName>
</protein>
<keyword evidence="2" id="KW-1185">Reference proteome</keyword>
<proteinExistence type="predicted"/>